<comment type="function">
    <text evidence="2 20">Cell wall formation.</text>
</comment>
<feature type="active site" evidence="20">
    <location>
        <position position="368"/>
    </location>
</feature>
<keyword evidence="11 20" id="KW-0274">FAD</keyword>
<evidence type="ECO:0000256" key="12">
    <source>
        <dbReference type="ARBA" id="ARBA00022857"/>
    </source>
</evidence>
<evidence type="ECO:0000256" key="19">
    <source>
        <dbReference type="ARBA" id="ARBA00048914"/>
    </source>
</evidence>
<evidence type="ECO:0000256" key="5">
    <source>
        <dbReference type="ARBA" id="ARBA00010485"/>
    </source>
</evidence>
<dbReference type="Pfam" id="PF02873">
    <property type="entry name" value="MurB_C"/>
    <property type="match status" value="1"/>
</dbReference>
<feature type="active site" evidence="20">
    <location>
        <position position="163"/>
    </location>
</feature>
<evidence type="ECO:0000256" key="20">
    <source>
        <dbReference type="HAMAP-Rule" id="MF_00037"/>
    </source>
</evidence>
<comment type="pathway">
    <text evidence="4 20">Cell wall biogenesis; peptidoglycan biosynthesis.</text>
</comment>
<evidence type="ECO:0000256" key="17">
    <source>
        <dbReference type="ARBA" id="ARBA00023316"/>
    </source>
</evidence>
<keyword evidence="17 20" id="KW-0961">Cell wall biogenesis/degradation</keyword>
<evidence type="ECO:0000256" key="7">
    <source>
        <dbReference type="ARBA" id="ARBA00015188"/>
    </source>
</evidence>
<dbReference type="InterPro" id="IPR036635">
    <property type="entry name" value="MurB_C_sf"/>
</dbReference>
<feature type="domain" description="FAD-binding PCMH-type" evidence="21">
    <location>
        <begin position="16"/>
        <end position="185"/>
    </location>
</feature>
<comment type="subcellular location">
    <subcellularLocation>
        <location evidence="3 20">Cytoplasm</location>
    </subcellularLocation>
</comment>
<dbReference type="Gene3D" id="3.30.43.10">
    <property type="entry name" value="Uridine Diphospho-n-acetylenolpyruvylglucosamine Reductase, domain 2"/>
    <property type="match status" value="1"/>
</dbReference>
<evidence type="ECO:0000256" key="8">
    <source>
        <dbReference type="ARBA" id="ARBA00022490"/>
    </source>
</evidence>
<evidence type="ECO:0000256" key="10">
    <source>
        <dbReference type="ARBA" id="ARBA00022630"/>
    </source>
</evidence>
<evidence type="ECO:0000256" key="4">
    <source>
        <dbReference type="ARBA" id="ARBA00004752"/>
    </source>
</evidence>
<evidence type="ECO:0000256" key="6">
    <source>
        <dbReference type="ARBA" id="ARBA00012518"/>
    </source>
</evidence>
<dbReference type="InterPro" id="IPR003170">
    <property type="entry name" value="MurB"/>
</dbReference>
<feature type="active site" description="Proton donor" evidence="20">
    <location>
        <position position="272"/>
    </location>
</feature>
<reference evidence="22 23" key="1">
    <citation type="submission" date="2020-11" db="EMBL/GenBank/DDBJ databases">
        <title>Enhanced detection system for hospital associated transmission using whole genome sequencing surveillance.</title>
        <authorList>
            <person name="Harrison L.H."/>
            <person name="Van Tyne D."/>
            <person name="Marsh J.W."/>
            <person name="Griffith M.P."/>
            <person name="Snyder D.J."/>
            <person name="Cooper V.S."/>
            <person name="Mustapha M."/>
        </authorList>
    </citation>
    <scope>NUCLEOTIDE SEQUENCE [LARGE SCALE GENOMIC DNA]</scope>
    <source>
        <strain evidence="22 23">PSA00705</strain>
    </source>
</reference>
<evidence type="ECO:0000256" key="2">
    <source>
        <dbReference type="ARBA" id="ARBA00003921"/>
    </source>
</evidence>
<keyword evidence="16 20" id="KW-0131">Cell cycle</keyword>
<dbReference type="InterPro" id="IPR016166">
    <property type="entry name" value="FAD-bd_PCMH"/>
</dbReference>
<evidence type="ECO:0000256" key="3">
    <source>
        <dbReference type="ARBA" id="ARBA00004496"/>
    </source>
</evidence>
<dbReference type="EMBL" id="JADTFC010000015">
    <property type="protein sequence ID" value="MBG6287501.1"/>
    <property type="molecule type" value="Genomic_DNA"/>
</dbReference>
<dbReference type="InterPro" id="IPR016167">
    <property type="entry name" value="FAD-bd_PCMH_sub1"/>
</dbReference>
<evidence type="ECO:0000259" key="21">
    <source>
        <dbReference type="PROSITE" id="PS51387"/>
    </source>
</evidence>
<dbReference type="InterPro" id="IPR036318">
    <property type="entry name" value="FAD-bd_PCMH-like_sf"/>
</dbReference>
<organism evidence="22 23">
    <name type="scientific">Pseudomonas nitroreducens</name>
    <dbReference type="NCBI Taxonomy" id="46680"/>
    <lineage>
        <taxon>Bacteria</taxon>
        <taxon>Pseudomonadati</taxon>
        <taxon>Pseudomonadota</taxon>
        <taxon>Gammaproteobacteria</taxon>
        <taxon>Pseudomonadales</taxon>
        <taxon>Pseudomonadaceae</taxon>
        <taxon>Pseudomonas</taxon>
    </lineage>
</organism>
<dbReference type="InterPro" id="IPR016169">
    <property type="entry name" value="FAD-bd_PCMH_sub2"/>
</dbReference>
<evidence type="ECO:0000256" key="13">
    <source>
        <dbReference type="ARBA" id="ARBA00022960"/>
    </source>
</evidence>
<dbReference type="RefSeq" id="WP_084358863.1">
    <property type="nucleotide sequence ID" value="NZ_FZOM01000009.1"/>
</dbReference>
<evidence type="ECO:0000256" key="11">
    <source>
        <dbReference type="ARBA" id="ARBA00022827"/>
    </source>
</evidence>
<dbReference type="SUPFAM" id="SSF56176">
    <property type="entry name" value="FAD-binding/transporter-associated domain-like"/>
    <property type="match status" value="1"/>
</dbReference>
<proteinExistence type="inferred from homology"/>
<dbReference type="PROSITE" id="PS51387">
    <property type="entry name" value="FAD_PCMH"/>
    <property type="match status" value="1"/>
</dbReference>
<comment type="similarity">
    <text evidence="5 20">Belongs to the MurB family.</text>
</comment>
<evidence type="ECO:0000256" key="18">
    <source>
        <dbReference type="ARBA" id="ARBA00031026"/>
    </source>
</evidence>
<keyword evidence="10 20" id="KW-0285">Flavoprotein</keyword>
<keyword evidence="14 20" id="KW-0573">Peptidoglycan synthesis</keyword>
<dbReference type="PANTHER" id="PTHR21071">
    <property type="entry name" value="UDP-N-ACETYLENOLPYRUVOYLGLUCOSAMINE REDUCTASE"/>
    <property type="match status" value="1"/>
</dbReference>
<comment type="cofactor">
    <cofactor evidence="1 20">
        <name>FAD</name>
        <dbReference type="ChEBI" id="CHEBI:57692"/>
    </cofactor>
</comment>
<evidence type="ECO:0000313" key="23">
    <source>
        <dbReference type="Proteomes" id="UP000608450"/>
    </source>
</evidence>
<gene>
    <name evidence="20" type="primary">murB</name>
    <name evidence="22" type="ORF">I5I61_08590</name>
</gene>
<accession>A0ABS0KHE9</accession>
<protein>
    <recommendedName>
        <fullName evidence="7 20">UDP-N-acetylenolpyruvoylglucosamine reductase</fullName>
        <ecNumber evidence="6 20">1.3.1.98</ecNumber>
    </recommendedName>
    <alternativeName>
        <fullName evidence="18 20">UDP-N-acetylmuramate dehydrogenase</fullName>
    </alternativeName>
</protein>
<dbReference type="InterPro" id="IPR011601">
    <property type="entry name" value="MurB_C"/>
</dbReference>
<dbReference type="Pfam" id="PF01565">
    <property type="entry name" value="FAD_binding_4"/>
    <property type="match status" value="1"/>
</dbReference>
<keyword evidence="23" id="KW-1185">Reference proteome</keyword>
<evidence type="ECO:0000256" key="1">
    <source>
        <dbReference type="ARBA" id="ARBA00001974"/>
    </source>
</evidence>
<evidence type="ECO:0000256" key="9">
    <source>
        <dbReference type="ARBA" id="ARBA00022618"/>
    </source>
</evidence>
<name>A0ABS0KHE9_PSENT</name>
<dbReference type="Proteomes" id="UP000608450">
    <property type="component" value="Unassembled WGS sequence"/>
</dbReference>
<keyword evidence="15 20" id="KW-0560">Oxidoreductase</keyword>
<evidence type="ECO:0000256" key="15">
    <source>
        <dbReference type="ARBA" id="ARBA00023002"/>
    </source>
</evidence>
<sequence>MKTEEKNLRQLNKFGLDCTTKHYFRFHEISEIEKLTTEIPIIKNNFFILGGGSNILLPENLDRVVLHPCNEKIETISDNKNRIIVRAHAGLEWDKFVAHCVEKNWAGLESLSLIPGNVGAAPVQNIGAYGKEVCESIEKVNCYNLLTKQIVELKNIDCDFSYRDSIFKKRPELLVLSVEFKLFHSRTSSLRDPRGNKVSYRETLRELNRLAFFTLNAVKIGPKTRWRLKLSLDNVRPLLQSKIISISLKRKIVCFVRRRTMPDPINIGNVGCFFKSPIINRIEAESLKSLYPRITIYPNEADTYKVSAGDLIRECGWAGKRIGEVSINERRPLIILNHGKATSKEILTFSKNVQNSVFTKFNINIDPEVVIVK</sequence>
<evidence type="ECO:0000256" key="14">
    <source>
        <dbReference type="ARBA" id="ARBA00022984"/>
    </source>
</evidence>
<comment type="caution">
    <text evidence="22">The sequence shown here is derived from an EMBL/GenBank/DDBJ whole genome shotgun (WGS) entry which is preliminary data.</text>
</comment>
<keyword evidence="9 20" id="KW-0132">Cell division</keyword>
<evidence type="ECO:0000256" key="16">
    <source>
        <dbReference type="ARBA" id="ARBA00023306"/>
    </source>
</evidence>
<keyword evidence="12 20" id="KW-0521">NADP</keyword>
<comment type="catalytic activity">
    <reaction evidence="19 20">
        <text>UDP-N-acetyl-alpha-D-muramate + NADP(+) = UDP-N-acetyl-3-O-(1-carboxyvinyl)-alpha-D-glucosamine + NADPH + H(+)</text>
        <dbReference type="Rhea" id="RHEA:12248"/>
        <dbReference type="ChEBI" id="CHEBI:15378"/>
        <dbReference type="ChEBI" id="CHEBI:57783"/>
        <dbReference type="ChEBI" id="CHEBI:58349"/>
        <dbReference type="ChEBI" id="CHEBI:68483"/>
        <dbReference type="ChEBI" id="CHEBI:70757"/>
        <dbReference type="EC" id="1.3.1.98"/>
    </reaction>
</comment>
<dbReference type="SUPFAM" id="SSF56194">
    <property type="entry name" value="Uridine diphospho-N-Acetylenolpyruvylglucosamine reductase, MurB, C-terminal domain"/>
    <property type="match status" value="1"/>
</dbReference>
<dbReference type="Gene3D" id="3.90.78.10">
    <property type="entry name" value="UDP-N-acetylenolpyruvoylglucosamine reductase, C-terminal domain"/>
    <property type="match status" value="1"/>
</dbReference>
<keyword evidence="13 20" id="KW-0133">Cell shape</keyword>
<dbReference type="EC" id="1.3.1.98" evidence="6 20"/>
<dbReference type="HAMAP" id="MF_00037">
    <property type="entry name" value="MurB"/>
    <property type="match status" value="1"/>
</dbReference>
<dbReference type="PANTHER" id="PTHR21071:SF4">
    <property type="entry name" value="UDP-N-ACETYLENOLPYRUVOYLGLUCOSAMINE REDUCTASE"/>
    <property type="match status" value="1"/>
</dbReference>
<dbReference type="InterPro" id="IPR006094">
    <property type="entry name" value="Oxid_FAD_bind_N"/>
</dbReference>
<dbReference type="Gene3D" id="3.30.465.10">
    <property type="match status" value="1"/>
</dbReference>
<evidence type="ECO:0000313" key="22">
    <source>
        <dbReference type="EMBL" id="MBG6287501.1"/>
    </source>
</evidence>
<keyword evidence="8 20" id="KW-0963">Cytoplasm</keyword>